<dbReference type="FunFam" id="1.25.40.10:FF:000137">
    <property type="entry name" value="Pre-mRNA-splicing factor syf1"/>
    <property type="match status" value="1"/>
</dbReference>
<dbReference type="InterPro" id="IPR045075">
    <property type="entry name" value="Syf1-like"/>
</dbReference>
<protein>
    <recommendedName>
        <fullName evidence="10">Pre-mRNA-splicing factor SYF1</fullName>
    </recommendedName>
    <alternativeName>
        <fullName evidence="11">Pre-mRNA-splicing factor syf1</fullName>
    </alternativeName>
</protein>
<dbReference type="GO" id="GO:0071007">
    <property type="term" value="C:U2-type catalytic step 2 spliceosome"/>
    <property type="evidence" value="ECO:0007669"/>
    <property type="project" value="TreeGrafter"/>
</dbReference>
<feature type="domain" description="Pre-mRNA-splicing factor SYF1 central HAT repeats" evidence="12">
    <location>
        <begin position="171"/>
        <end position="374"/>
    </location>
</feature>
<evidence type="ECO:0000313" key="15">
    <source>
        <dbReference type="EMBL" id="ODV92359.1"/>
    </source>
</evidence>
<evidence type="ECO:0000256" key="9">
    <source>
        <dbReference type="ARBA" id="ARBA00037272"/>
    </source>
</evidence>
<dbReference type="SUPFAM" id="SSF48452">
    <property type="entry name" value="TPR-like"/>
    <property type="match status" value="2"/>
</dbReference>
<dbReference type="InterPro" id="IPR055430">
    <property type="entry name" value="HAT_Syf1_CNRKL1_C"/>
</dbReference>
<comment type="function">
    <text evidence="9">Involved in pre-mRNA splicing and cell cycle progression.</text>
</comment>
<reference evidence="16" key="1">
    <citation type="submission" date="2016-02" db="EMBL/GenBank/DDBJ databases">
        <title>Comparative genomics of biotechnologically important yeasts.</title>
        <authorList>
            <consortium name="DOE Joint Genome Institute"/>
            <person name="Riley R."/>
            <person name="Haridas S."/>
            <person name="Wolfe K.H."/>
            <person name="Lopes M.R."/>
            <person name="Hittinger C.T."/>
            <person name="Goker M."/>
            <person name="Salamov A."/>
            <person name="Wisecaver J."/>
            <person name="Long T.M."/>
            <person name="Aerts A.L."/>
            <person name="Barry K."/>
            <person name="Choi C."/>
            <person name="Clum A."/>
            <person name="Coughlan A.Y."/>
            <person name="Deshpande S."/>
            <person name="Douglass A.P."/>
            <person name="Hanson S.J."/>
            <person name="Klenk H.-P."/>
            <person name="Labutti K."/>
            <person name="Lapidus A."/>
            <person name="Lindquist E."/>
            <person name="Lipzen A."/>
            <person name="Meier-Kolthoff J.P."/>
            <person name="Ohm R.A."/>
            <person name="Otillar R.P."/>
            <person name="Pangilinan J."/>
            <person name="Peng Y."/>
            <person name="Rokas A."/>
            <person name="Rosa C.A."/>
            <person name="Scheuner C."/>
            <person name="Sibirny A.A."/>
            <person name="Slot J.C."/>
            <person name="Stielow J.B."/>
            <person name="Sun H."/>
            <person name="Kurtzman C.P."/>
            <person name="Blackwell M."/>
            <person name="Jeffries T.W."/>
            <person name="Grigoriev I.V."/>
        </authorList>
    </citation>
    <scope>NUCLEOTIDE SEQUENCE [LARGE SCALE GENOMIC DNA]</scope>
    <source>
        <strain evidence="16">NRRL Y-17796</strain>
    </source>
</reference>
<dbReference type="PANTHER" id="PTHR11246">
    <property type="entry name" value="PRE-MRNA SPLICING FACTOR"/>
    <property type="match status" value="1"/>
</dbReference>
<evidence type="ECO:0000256" key="8">
    <source>
        <dbReference type="ARBA" id="ARBA00023242"/>
    </source>
</evidence>
<dbReference type="Proteomes" id="UP000095023">
    <property type="component" value="Unassembled WGS sequence"/>
</dbReference>
<dbReference type="InterPro" id="IPR019734">
    <property type="entry name" value="TPR_rpt"/>
</dbReference>
<keyword evidence="6" id="KW-0677">Repeat</keyword>
<keyword evidence="5" id="KW-0747">Spliceosome</keyword>
<dbReference type="EMBL" id="KV453841">
    <property type="protein sequence ID" value="ODV92359.1"/>
    <property type="molecule type" value="Genomic_DNA"/>
</dbReference>
<feature type="domain" description="Pre-mRNA-splicing factor Syf1-like N-terminal HAT-repeats" evidence="14">
    <location>
        <begin position="6"/>
        <end position="166"/>
    </location>
</feature>
<evidence type="ECO:0000256" key="1">
    <source>
        <dbReference type="ARBA" id="ARBA00004123"/>
    </source>
</evidence>
<dbReference type="InterPro" id="IPR055433">
    <property type="entry name" value="HAT_Syf1-like_N"/>
</dbReference>
<sequence>MDLDRSDIPYELDVLQHPDSLNAWLRYINHLQSHNRPARALVVVFERACTHLDRSYKLWKLYLDFRVQYLKGVSPIDNPEHFTAVNNCYENALTLLYDMPVLWLDYIAFLQLQPSLTQIRHTFDRALRSLPVSQHHLLWPSYLEFAETAGGKTFASIWSRYVQFAPKKREILIEKLQQLELYTDAASNYRHILSDKYYKSHNGKSMYQLHAAFAALLVHHEIDLPNFSTPAFIRQSLHKFPDQTGKLYTDLAKYYIANNNLERARDTFKEALSTVTTVRDFVHVFEAYTSFQELEISKLMSQIESSDTKETELESLLDLRMFQFEETLSRRLLLLSDVRLRQDANNVQEWIDRFDIVTTYDAKVQVFVDAIEQIDPKNVHGNLSELWVLFAHFYESFEEFDNARAIYNKATNVFYRSPHELSDIWIEWAKFEIRLNRVEAALEVLKTATSHDPNVNIDFLDSSIPSQQRLHKSIKLWTFYASVVEATGSIDAIKSVNDQMFTLKIATVGSVARYAQALQDYGYFEDSFKVYEQGIAIFAYPAAFELWNVYLIRAMERNLPIERMRQLFEQALIDCPAELSKYIYIAYALYEEQNGLFSFALKLIKQAVEKAVAKDKVTLLDYYIGKCCALEGVDTARKAFEFAIQQCADKDASMFCLRYAEAEIAVNEIARAREIFKYGTQLADPRIDSRFWETFKEFEETNGDEESIKEMIRLKESVEHERNTSKDYVFVQARNALEQDRQPVGFVKSNGS</sequence>
<dbReference type="OrthoDB" id="10067343at2759"/>
<evidence type="ECO:0000256" key="6">
    <source>
        <dbReference type="ARBA" id="ARBA00022737"/>
    </source>
</evidence>
<comment type="similarity">
    <text evidence="2">Belongs to the crooked-neck family.</text>
</comment>
<dbReference type="Pfam" id="PF23233">
    <property type="entry name" value="HAT_Syf1_CNRKL1_N"/>
    <property type="match status" value="1"/>
</dbReference>
<evidence type="ECO:0000256" key="3">
    <source>
        <dbReference type="ARBA" id="ARBA00011524"/>
    </source>
</evidence>
<comment type="subunit">
    <text evidence="3">Associated with the spliceosome.</text>
</comment>
<dbReference type="GO" id="GO:0000349">
    <property type="term" value="P:generation of catalytic spliceosome for first transesterification step"/>
    <property type="evidence" value="ECO:0007669"/>
    <property type="project" value="TreeGrafter"/>
</dbReference>
<dbReference type="GO" id="GO:0071014">
    <property type="term" value="C:post-mRNA release spliceosomal complex"/>
    <property type="evidence" value="ECO:0007669"/>
    <property type="project" value="TreeGrafter"/>
</dbReference>
<evidence type="ECO:0000313" key="16">
    <source>
        <dbReference type="Proteomes" id="UP000095023"/>
    </source>
</evidence>
<dbReference type="Gene3D" id="1.25.40.10">
    <property type="entry name" value="Tetratricopeptide repeat domain"/>
    <property type="match status" value="3"/>
</dbReference>
<dbReference type="GO" id="GO:0000974">
    <property type="term" value="C:Prp19 complex"/>
    <property type="evidence" value="ECO:0007669"/>
    <property type="project" value="TreeGrafter"/>
</dbReference>
<dbReference type="InterPro" id="IPR011990">
    <property type="entry name" value="TPR-like_helical_dom_sf"/>
</dbReference>
<evidence type="ECO:0000259" key="14">
    <source>
        <dbReference type="Pfam" id="PF23233"/>
    </source>
</evidence>
<dbReference type="Pfam" id="PF23220">
    <property type="entry name" value="HAT_Syf1_M"/>
    <property type="match status" value="1"/>
</dbReference>
<dbReference type="InterPro" id="IPR003107">
    <property type="entry name" value="HAT"/>
</dbReference>
<dbReference type="AlphaFoldDB" id="A0A1E4TKU4"/>
<keyword evidence="4" id="KW-0507">mRNA processing</keyword>
<name>A0A1E4TKU4_9ASCO</name>
<evidence type="ECO:0000256" key="7">
    <source>
        <dbReference type="ARBA" id="ARBA00023187"/>
    </source>
</evidence>
<evidence type="ECO:0000256" key="2">
    <source>
        <dbReference type="ARBA" id="ARBA00008644"/>
    </source>
</evidence>
<evidence type="ECO:0000256" key="4">
    <source>
        <dbReference type="ARBA" id="ARBA00022664"/>
    </source>
</evidence>
<organism evidence="15 16">
    <name type="scientific">Tortispora caseinolytica NRRL Y-17796</name>
    <dbReference type="NCBI Taxonomy" id="767744"/>
    <lineage>
        <taxon>Eukaryota</taxon>
        <taxon>Fungi</taxon>
        <taxon>Dikarya</taxon>
        <taxon>Ascomycota</taxon>
        <taxon>Saccharomycotina</taxon>
        <taxon>Trigonopsidomycetes</taxon>
        <taxon>Trigonopsidales</taxon>
        <taxon>Trigonopsidaceae</taxon>
        <taxon>Tortispora</taxon>
    </lineage>
</organism>
<evidence type="ECO:0000256" key="11">
    <source>
        <dbReference type="ARBA" id="ARBA00067212"/>
    </source>
</evidence>
<proteinExistence type="inferred from homology"/>
<dbReference type="InterPro" id="IPR056350">
    <property type="entry name" value="HAT_Syf1_central"/>
</dbReference>
<gene>
    <name evidence="15" type="ORF">CANCADRAFT_30533</name>
</gene>
<dbReference type="PANTHER" id="PTHR11246:SF5">
    <property type="entry name" value="PRE-MRNA-SPLICING FACTOR SYF1"/>
    <property type="match status" value="1"/>
</dbReference>
<dbReference type="SMART" id="SM00386">
    <property type="entry name" value="HAT"/>
    <property type="match status" value="10"/>
</dbReference>
<evidence type="ECO:0000256" key="5">
    <source>
        <dbReference type="ARBA" id="ARBA00022728"/>
    </source>
</evidence>
<keyword evidence="16" id="KW-1185">Reference proteome</keyword>
<accession>A0A1E4TKU4</accession>
<evidence type="ECO:0000256" key="10">
    <source>
        <dbReference type="ARBA" id="ARBA00039472"/>
    </source>
</evidence>
<feature type="domain" description="Pre-mRNA-splicing factor Syf1/CRNKL1-like C-terminal HAT-repeats" evidence="13">
    <location>
        <begin position="376"/>
        <end position="737"/>
    </location>
</feature>
<keyword evidence="8" id="KW-0539">Nucleus</keyword>
<comment type="subcellular location">
    <subcellularLocation>
        <location evidence="1">Nucleus</location>
    </subcellularLocation>
</comment>
<evidence type="ECO:0000259" key="13">
    <source>
        <dbReference type="Pfam" id="PF23231"/>
    </source>
</evidence>
<dbReference type="Pfam" id="PF23231">
    <property type="entry name" value="HAT_Syf1_CNRKL1_C"/>
    <property type="match status" value="1"/>
</dbReference>
<dbReference type="SMART" id="SM00028">
    <property type="entry name" value="TPR"/>
    <property type="match status" value="3"/>
</dbReference>
<keyword evidence="7" id="KW-0508">mRNA splicing</keyword>
<evidence type="ECO:0000259" key="12">
    <source>
        <dbReference type="Pfam" id="PF23220"/>
    </source>
</evidence>